<name>A0AA35KM75_9SAUR</name>
<accession>A0AA35KM75</accession>
<keyword evidence="2" id="KW-1185">Reference proteome</keyword>
<organism evidence="1 2">
    <name type="scientific">Podarcis lilfordi</name>
    <name type="common">Lilford's wall lizard</name>
    <dbReference type="NCBI Taxonomy" id="74358"/>
    <lineage>
        <taxon>Eukaryota</taxon>
        <taxon>Metazoa</taxon>
        <taxon>Chordata</taxon>
        <taxon>Craniata</taxon>
        <taxon>Vertebrata</taxon>
        <taxon>Euteleostomi</taxon>
        <taxon>Lepidosauria</taxon>
        <taxon>Squamata</taxon>
        <taxon>Bifurcata</taxon>
        <taxon>Unidentata</taxon>
        <taxon>Episquamata</taxon>
        <taxon>Laterata</taxon>
        <taxon>Lacertibaenia</taxon>
        <taxon>Lacertidae</taxon>
        <taxon>Podarcis</taxon>
    </lineage>
</organism>
<gene>
    <name evidence="1" type="ORF">PODLI_1B040827</name>
</gene>
<proteinExistence type="predicted"/>
<dbReference type="AlphaFoldDB" id="A0AA35KM75"/>
<sequence>MQRQPTAPYLASITHLHTGEERSELLYRRHHFYYSWLSRQRKYAQSSFSKRFLSRFFLVSRNGWVHLWTCFWINSHNNNLIYIFNFERCYVNKKIIAPWLDVSRLSGFLHQRKVEDLCIY</sequence>
<dbReference type="Proteomes" id="UP001178461">
    <property type="component" value="Chromosome 7"/>
</dbReference>
<evidence type="ECO:0000313" key="1">
    <source>
        <dbReference type="EMBL" id="CAI5779967.1"/>
    </source>
</evidence>
<protein>
    <submittedName>
        <fullName evidence="1">Uncharacterized protein</fullName>
    </submittedName>
</protein>
<evidence type="ECO:0000313" key="2">
    <source>
        <dbReference type="Proteomes" id="UP001178461"/>
    </source>
</evidence>
<dbReference type="EMBL" id="OX395132">
    <property type="protein sequence ID" value="CAI5779967.1"/>
    <property type="molecule type" value="Genomic_DNA"/>
</dbReference>
<reference evidence="1" key="1">
    <citation type="submission" date="2022-12" db="EMBL/GenBank/DDBJ databases">
        <authorList>
            <person name="Alioto T."/>
            <person name="Alioto T."/>
            <person name="Gomez Garrido J."/>
        </authorList>
    </citation>
    <scope>NUCLEOTIDE SEQUENCE</scope>
</reference>